<gene>
    <name evidence="4" type="ORF">B0I35DRAFT_465854</name>
</gene>
<evidence type="ECO:0000313" key="4">
    <source>
        <dbReference type="EMBL" id="KAH7303067.1"/>
    </source>
</evidence>
<proteinExistence type="predicted"/>
<organism evidence="4 5">
    <name type="scientific">Stachybotrys elegans</name>
    <dbReference type="NCBI Taxonomy" id="80388"/>
    <lineage>
        <taxon>Eukaryota</taxon>
        <taxon>Fungi</taxon>
        <taxon>Dikarya</taxon>
        <taxon>Ascomycota</taxon>
        <taxon>Pezizomycotina</taxon>
        <taxon>Sordariomycetes</taxon>
        <taxon>Hypocreomycetidae</taxon>
        <taxon>Hypocreales</taxon>
        <taxon>Stachybotryaceae</taxon>
        <taxon>Stachybotrys</taxon>
    </lineage>
</organism>
<accession>A0A8K0SCD2</accession>
<dbReference type="InterPro" id="IPR002830">
    <property type="entry name" value="UbiD"/>
</dbReference>
<feature type="compositionally biased region" description="Polar residues" evidence="1">
    <location>
        <begin position="87"/>
        <end position="108"/>
    </location>
</feature>
<evidence type="ECO:0000259" key="3">
    <source>
        <dbReference type="Pfam" id="PF01977"/>
    </source>
</evidence>
<evidence type="ECO:0000256" key="2">
    <source>
        <dbReference type="SAM" id="Phobius"/>
    </source>
</evidence>
<dbReference type="PANTHER" id="PTHR30108:SF17">
    <property type="entry name" value="FERULIC ACID DECARBOXYLASE 1"/>
    <property type="match status" value="1"/>
</dbReference>
<keyword evidence="2" id="KW-1133">Transmembrane helix</keyword>
<dbReference type="OrthoDB" id="4878259at2759"/>
<keyword evidence="2" id="KW-0472">Membrane</keyword>
<dbReference type="GO" id="GO:0016831">
    <property type="term" value="F:carboxy-lyase activity"/>
    <property type="evidence" value="ECO:0007669"/>
    <property type="project" value="InterPro"/>
</dbReference>
<dbReference type="GO" id="GO:0005737">
    <property type="term" value="C:cytoplasm"/>
    <property type="evidence" value="ECO:0007669"/>
    <property type="project" value="TreeGrafter"/>
</dbReference>
<keyword evidence="5" id="KW-1185">Reference proteome</keyword>
<feature type="domain" description="3-octaprenyl-4-hydroxybenzoate carboxy-lyase-like Rift-related" evidence="3">
    <location>
        <begin position="173"/>
        <end position="261"/>
    </location>
</feature>
<feature type="compositionally biased region" description="Low complexity" evidence="1">
    <location>
        <begin position="60"/>
        <end position="76"/>
    </location>
</feature>
<dbReference type="AlphaFoldDB" id="A0A8K0SCD2"/>
<feature type="region of interest" description="Disordered" evidence="1">
    <location>
        <begin position="54"/>
        <end position="108"/>
    </location>
</feature>
<evidence type="ECO:0000256" key="1">
    <source>
        <dbReference type="SAM" id="MobiDB-lite"/>
    </source>
</evidence>
<dbReference type="Proteomes" id="UP000813444">
    <property type="component" value="Unassembled WGS sequence"/>
</dbReference>
<keyword evidence="2" id="KW-0812">Transmembrane</keyword>
<sequence length="364" mass="40331">MWRRLHADARQLLRWVRLVWYKRSGTICCGETGYYCDQGQTCAFDGFSYCETGNTKDDSSSSTATQSASSALRTTTVPAMTEDARSGSVQTTTIAQEESTSSIKGPSEETVSFNEYPLQKCGYFLSSEKLLFILSSIILFCLVTSPMPCVVMLNIFAEWKKTGHDIPEHAFARGVSEAEYVGSFCGSPLELVKCETNDICVPTNSEIVLEGTISTTDANEEGPHGEMHGYSFLDENSLQPIYNVNAITHRTDSILPVGVPGCANLGPDETQTMIGTFTSAEMRNVLQEHGFPANHVFALFETHVIWATVQVDLMHKKSSIVERFCHARIQLTLQIHSQRGFVSELIVVKWLVATADDDRHNDIN</sequence>
<dbReference type="InterPro" id="IPR048304">
    <property type="entry name" value="UbiD_Rift_dom"/>
</dbReference>
<reference evidence="4" key="1">
    <citation type="journal article" date="2021" name="Nat. Commun.">
        <title>Genetic determinants of endophytism in the Arabidopsis root mycobiome.</title>
        <authorList>
            <person name="Mesny F."/>
            <person name="Miyauchi S."/>
            <person name="Thiergart T."/>
            <person name="Pickel B."/>
            <person name="Atanasova L."/>
            <person name="Karlsson M."/>
            <person name="Huettel B."/>
            <person name="Barry K.W."/>
            <person name="Haridas S."/>
            <person name="Chen C."/>
            <person name="Bauer D."/>
            <person name="Andreopoulos W."/>
            <person name="Pangilinan J."/>
            <person name="LaButti K."/>
            <person name="Riley R."/>
            <person name="Lipzen A."/>
            <person name="Clum A."/>
            <person name="Drula E."/>
            <person name="Henrissat B."/>
            <person name="Kohler A."/>
            <person name="Grigoriev I.V."/>
            <person name="Martin F.M."/>
            <person name="Hacquard S."/>
        </authorList>
    </citation>
    <scope>NUCLEOTIDE SEQUENCE</scope>
    <source>
        <strain evidence="4">MPI-CAGE-CH-0235</strain>
    </source>
</reference>
<protein>
    <submittedName>
        <fullName evidence="4">3-octaprenyl-4-hydroxybenzoate carboxy-lyase-domain-containing protein</fullName>
    </submittedName>
</protein>
<name>A0A8K0SCD2_9HYPO</name>
<dbReference type="EMBL" id="JAGPNK010000041">
    <property type="protein sequence ID" value="KAH7303067.1"/>
    <property type="molecule type" value="Genomic_DNA"/>
</dbReference>
<dbReference type="GO" id="GO:0046281">
    <property type="term" value="P:cinnamic acid catabolic process"/>
    <property type="evidence" value="ECO:0007669"/>
    <property type="project" value="TreeGrafter"/>
</dbReference>
<feature type="transmembrane region" description="Helical" evidence="2">
    <location>
        <begin position="130"/>
        <end position="157"/>
    </location>
</feature>
<dbReference type="Pfam" id="PF01977">
    <property type="entry name" value="UbiD"/>
    <property type="match status" value="1"/>
</dbReference>
<dbReference type="GO" id="GO:0033494">
    <property type="term" value="P:ferulate metabolic process"/>
    <property type="evidence" value="ECO:0007669"/>
    <property type="project" value="TreeGrafter"/>
</dbReference>
<dbReference type="PANTHER" id="PTHR30108">
    <property type="entry name" value="3-OCTAPRENYL-4-HYDROXYBENZOATE CARBOXY-LYASE-RELATED"/>
    <property type="match status" value="1"/>
</dbReference>
<evidence type="ECO:0000313" key="5">
    <source>
        <dbReference type="Proteomes" id="UP000813444"/>
    </source>
</evidence>
<comment type="caution">
    <text evidence="4">The sequence shown here is derived from an EMBL/GenBank/DDBJ whole genome shotgun (WGS) entry which is preliminary data.</text>
</comment>
<dbReference type="SUPFAM" id="SSF50475">
    <property type="entry name" value="FMN-binding split barrel"/>
    <property type="match status" value="1"/>
</dbReference>